<feature type="compositionally biased region" description="Polar residues" evidence="1">
    <location>
        <begin position="469"/>
        <end position="491"/>
    </location>
</feature>
<evidence type="ECO:0000313" key="2">
    <source>
        <dbReference type="EMBL" id="JAG37675.1"/>
    </source>
</evidence>
<feature type="region of interest" description="Disordered" evidence="1">
    <location>
        <begin position="194"/>
        <end position="405"/>
    </location>
</feature>
<dbReference type="AlphaFoldDB" id="A0A0A9Z7B6"/>
<feature type="compositionally biased region" description="Polar residues" evidence="1">
    <location>
        <begin position="99"/>
        <end position="117"/>
    </location>
</feature>
<feature type="region of interest" description="Disordered" evidence="1">
    <location>
        <begin position="99"/>
        <end position="124"/>
    </location>
</feature>
<sequence>MSTAYHHLPTSMPNLSARMSKTMPFSLPNRMPSNVLKPCPKPCPQCESRALGSHSAPNNAQYDIPQLPYNINVLSEQNPQYPHYTATNKRERHMHGISRTVSHSGKEPSLSTNSSGVMDSKSKKRKDGFFTRLRSKFHKGPVANGMGSWDNSFGNRMQNKSAIHPIIRFNPGPPGQVLHVSYQLSVLGNEMKRTTNNASTTPQPTLQQPTLQSTLQQPNHTRSFIHFNQPNQPNQPIIPSTPPQPQPSVSQPPPTANQTQLMGNQPQLPGSQTNVPWNQPQPTGNLPQPCVCQPLPPQLPVNQPQTPGNQSLPSGNKPLPSGNQSQPPLGQSQPPLGQPQPPLGQYQPPPSQYQPPLGRPQPSLGQSQPQLGQPQPLMGQPQPPMGQAQTTVFAPSPSGNQPQTTKFQASMLPTIQCSSTSPTTTTQTQCQTKQVTTCNNSSGQTISPTSQGALSSIPSLFRKIGIPQYQPNNMGRQGSQLLKYQPNNPSESHVDSKLRQNQNNPFTAPVEQRPQGVGRLPDQVWQPAAKIENPWKQPPKQINWTPMGGTQGQSFSQTYVNQSQFYPNQVLHTTHLRIQPNIPSPSHTMGHNVAHRIGNPYHVVNRFPRTSFKWSKRHKTMVKNSNIPTMPSLRTRGTRKVKWPLNLYSVYENIARVRRYLQNREKRRSLKL</sequence>
<feature type="compositionally biased region" description="Polar residues" evidence="1">
    <location>
        <begin position="256"/>
        <end position="284"/>
    </location>
</feature>
<feature type="compositionally biased region" description="Low complexity" evidence="1">
    <location>
        <begin position="228"/>
        <end position="238"/>
    </location>
</feature>
<feature type="compositionally biased region" description="Low complexity" evidence="1">
    <location>
        <begin position="320"/>
        <end position="335"/>
    </location>
</feature>
<feature type="compositionally biased region" description="Polar residues" evidence="1">
    <location>
        <begin position="388"/>
        <end position="405"/>
    </location>
</feature>
<reference evidence="2" key="2">
    <citation type="submission" date="2014-07" db="EMBL/GenBank/DDBJ databases">
        <authorList>
            <person name="Hull J."/>
        </authorList>
    </citation>
    <scope>NUCLEOTIDE SEQUENCE</scope>
</reference>
<gene>
    <name evidence="2" type="ORF">CM83_20726</name>
</gene>
<feature type="compositionally biased region" description="Pro residues" evidence="1">
    <location>
        <begin position="239"/>
        <end position="255"/>
    </location>
</feature>
<protein>
    <submittedName>
        <fullName evidence="2">Uncharacterized protein</fullName>
    </submittedName>
</protein>
<evidence type="ECO:0000256" key="1">
    <source>
        <dbReference type="SAM" id="MobiDB-lite"/>
    </source>
</evidence>
<name>A0A0A9Z7B6_LYGHE</name>
<feature type="compositionally biased region" description="Pro residues" evidence="1">
    <location>
        <begin position="336"/>
        <end position="359"/>
    </location>
</feature>
<feature type="region of interest" description="Disordered" evidence="1">
    <location>
        <begin position="469"/>
        <end position="517"/>
    </location>
</feature>
<organism evidence="2">
    <name type="scientific">Lygus hesperus</name>
    <name type="common">Western plant bug</name>
    <dbReference type="NCBI Taxonomy" id="30085"/>
    <lineage>
        <taxon>Eukaryota</taxon>
        <taxon>Metazoa</taxon>
        <taxon>Ecdysozoa</taxon>
        <taxon>Arthropoda</taxon>
        <taxon>Hexapoda</taxon>
        <taxon>Insecta</taxon>
        <taxon>Pterygota</taxon>
        <taxon>Neoptera</taxon>
        <taxon>Paraneoptera</taxon>
        <taxon>Hemiptera</taxon>
        <taxon>Heteroptera</taxon>
        <taxon>Panheteroptera</taxon>
        <taxon>Cimicomorpha</taxon>
        <taxon>Miridae</taxon>
        <taxon>Mirini</taxon>
        <taxon>Lygus</taxon>
    </lineage>
</organism>
<dbReference type="EMBL" id="GBHO01005929">
    <property type="protein sequence ID" value="JAG37675.1"/>
    <property type="molecule type" value="Transcribed_RNA"/>
</dbReference>
<proteinExistence type="predicted"/>
<reference evidence="2" key="1">
    <citation type="journal article" date="2014" name="PLoS ONE">
        <title>Transcriptome-Based Identification of ABC Transporters in the Western Tarnished Plant Bug Lygus hesperus.</title>
        <authorList>
            <person name="Hull J.J."/>
            <person name="Chaney K."/>
            <person name="Geib S.M."/>
            <person name="Fabrick J.A."/>
            <person name="Brent C.S."/>
            <person name="Walsh D."/>
            <person name="Lavine L.C."/>
        </authorList>
    </citation>
    <scope>NUCLEOTIDE SEQUENCE</scope>
</reference>
<accession>A0A0A9Z7B6</accession>
<feature type="compositionally biased region" description="Low complexity" evidence="1">
    <location>
        <begin position="360"/>
        <end position="380"/>
    </location>
</feature>
<feature type="compositionally biased region" description="Low complexity" evidence="1">
    <location>
        <begin position="199"/>
        <end position="218"/>
    </location>
</feature>